<dbReference type="PANTHER" id="PTHR20992">
    <property type="entry name" value="AT15442P-RELATED"/>
    <property type="match status" value="1"/>
</dbReference>
<organism evidence="2">
    <name type="scientific">Mariniphaga anaerophila</name>
    <dbReference type="NCBI Taxonomy" id="1484053"/>
    <lineage>
        <taxon>Bacteria</taxon>
        <taxon>Pseudomonadati</taxon>
        <taxon>Bacteroidota</taxon>
        <taxon>Bacteroidia</taxon>
        <taxon>Marinilabiliales</taxon>
        <taxon>Prolixibacteraceae</taxon>
        <taxon>Mariniphaga</taxon>
    </lineage>
</organism>
<feature type="transmembrane region" description="Helical" evidence="1">
    <location>
        <begin position="258"/>
        <end position="281"/>
    </location>
</feature>
<dbReference type="EMBL" id="DSDK01000079">
    <property type="protein sequence ID" value="HDR50251.1"/>
    <property type="molecule type" value="Genomic_DNA"/>
</dbReference>
<keyword evidence="1" id="KW-1133">Transmembrane helix</keyword>
<name>A0A831LTF8_9BACT</name>
<protein>
    <submittedName>
        <fullName evidence="2">TIGR00341 family protein</fullName>
    </submittedName>
</protein>
<feature type="transmembrane region" description="Helical" evidence="1">
    <location>
        <begin position="170"/>
        <end position="189"/>
    </location>
</feature>
<keyword evidence="1" id="KW-0812">Transmembrane</keyword>
<comment type="caution">
    <text evidence="2">The sequence shown here is derived from an EMBL/GenBank/DDBJ whole genome shotgun (WGS) entry which is preliminary data.</text>
</comment>
<keyword evidence="1" id="KW-0472">Membrane</keyword>
<dbReference type="Proteomes" id="UP000886047">
    <property type="component" value="Unassembled WGS sequence"/>
</dbReference>
<evidence type="ECO:0000313" key="2">
    <source>
        <dbReference type="EMBL" id="HDR50251.1"/>
    </source>
</evidence>
<dbReference type="Pfam" id="PF04087">
    <property type="entry name" value="DUF389"/>
    <property type="match status" value="1"/>
</dbReference>
<feature type="transmembrane region" description="Helical" evidence="1">
    <location>
        <begin position="234"/>
        <end position="252"/>
    </location>
</feature>
<gene>
    <name evidence="2" type="ORF">ENN90_01325</name>
</gene>
<dbReference type="InterPro" id="IPR005240">
    <property type="entry name" value="DUF389"/>
</dbReference>
<proteinExistence type="predicted"/>
<dbReference type="NCBIfam" id="TIGR00341">
    <property type="entry name" value="TIGR00341 family protein"/>
    <property type="match status" value="1"/>
</dbReference>
<feature type="transmembrane region" description="Helical" evidence="1">
    <location>
        <begin position="301"/>
        <end position="320"/>
    </location>
</feature>
<dbReference type="PANTHER" id="PTHR20992:SF9">
    <property type="entry name" value="AT15442P-RELATED"/>
    <property type="match status" value="1"/>
</dbReference>
<feature type="transmembrane region" description="Helical" evidence="1">
    <location>
        <begin position="209"/>
        <end position="227"/>
    </location>
</feature>
<reference evidence="2" key="1">
    <citation type="journal article" date="2020" name="mSystems">
        <title>Genome- and Community-Level Interaction Insights into Carbon Utilization and Element Cycling Functions of Hydrothermarchaeota in Hydrothermal Sediment.</title>
        <authorList>
            <person name="Zhou Z."/>
            <person name="Liu Y."/>
            <person name="Xu W."/>
            <person name="Pan J."/>
            <person name="Luo Z.H."/>
            <person name="Li M."/>
        </authorList>
    </citation>
    <scope>NUCLEOTIDE SEQUENCE [LARGE SCALE GENOMIC DNA]</scope>
    <source>
        <strain evidence="2">SpSt-1217</strain>
    </source>
</reference>
<evidence type="ECO:0000256" key="1">
    <source>
        <dbReference type="SAM" id="Phobius"/>
    </source>
</evidence>
<accession>A0A831LTF8</accession>
<feature type="transmembrane region" description="Helical" evidence="1">
    <location>
        <begin position="135"/>
        <end position="158"/>
    </location>
</feature>
<feature type="transmembrane region" description="Helical" evidence="1">
    <location>
        <begin position="111"/>
        <end position="129"/>
    </location>
</feature>
<sequence length="328" mass="34891">MKYVEVITGASSTNTVIAVAQKEKSYDTRLGVEDGNGLQKIRMLVDDDRLQSLLDTLQNVLGSQLSTRIVVLPVEASLPLTEAEKSRKEKSTIAARESLYVDVRKNARLDWNYVVLVFLSTVVASIGLINSNVAVVIGAMVIAPLLGPNLALSLGTALGDLHLMRSSLQTNLAGIFLAVFLSAILGVFWPTELDAPELLLRTEAEFDSIALALASGAAAALSLITGLSSVLVGVMVAVALLPPAATLGLMLGSGNFTMAAGAALLLAINIVCVNLASNLVFLVKGISPRAWMEKQKAKKTMIFYVLGWLAVLLILAWFIFLRGTISLD</sequence>
<dbReference type="AlphaFoldDB" id="A0A831LTF8"/>